<dbReference type="Gene3D" id="3.20.20.140">
    <property type="entry name" value="Metal-dependent hydrolases"/>
    <property type="match status" value="1"/>
</dbReference>
<dbReference type="Proteomes" id="UP000789738">
    <property type="component" value="Unassembled WGS sequence"/>
</dbReference>
<keyword evidence="1" id="KW-0378">Hydrolase</keyword>
<dbReference type="Pfam" id="PF01026">
    <property type="entry name" value="TatD_DNase"/>
    <property type="match status" value="1"/>
</dbReference>
<dbReference type="PROSITE" id="PS01137">
    <property type="entry name" value="TATD_1"/>
    <property type="match status" value="1"/>
</dbReference>
<dbReference type="SUPFAM" id="SSF51556">
    <property type="entry name" value="Metallo-dependent hydrolases"/>
    <property type="match status" value="1"/>
</dbReference>
<dbReference type="InterPro" id="IPR001130">
    <property type="entry name" value="TatD-like"/>
</dbReference>
<dbReference type="PANTHER" id="PTHR46124:SF2">
    <property type="entry name" value="D-AMINOACYL-TRNA DEACYLASE"/>
    <property type="match status" value="1"/>
</dbReference>
<comment type="caution">
    <text evidence="2">The sequence shown here is derived from an EMBL/GenBank/DDBJ whole genome shotgun (WGS) entry which is preliminary data.</text>
</comment>
<dbReference type="PIRSF" id="PIRSF005902">
    <property type="entry name" value="DNase_TatD"/>
    <property type="match status" value="1"/>
</dbReference>
<dbReference type="CDD" id="cd01310">
    <property type="entry name" value="TatD_DNAse"/>
    <property type="match status" value="1"/>
</dbReference>
<proteinExistence type="predicted"/>
<dbReference type="GO" id="GO:0016788">
    <property type="term" value="F:hydrolase activity, acting on ester bonds"/>
    <property type="evidence" value="ECO:0007669"/>
    <property type="project" value="InterPro"/>
</dbReference>
<protein>
    <submittedName>
        <fullName evidence="2">Deoxyribonuclease similar to YcfH, type 4</fullName>
    </submittedName>
</protein>
<dbReference type="PANTHER" id="PTHR46124">
    <property type="entry name" value="D-AMINOACYL-TRNA DEACYLASE"/>
    <property type="match status" value="1"/>
</dbReference>
<reference evidence="2" key="1">
    <citation type="submission" date="2021-10" db="EMBL/GenBank/DDBJ databases">
        <authorList>
            <person name="Mesa V."/>
        </authorList>
    </citation>
    <scope>NUCLEOTIDE SEQUENCE</scope>
    <source>
        <strain evidence="2">CC3_PB</strain>
    </source>
</reference>
<organism evidence="2 3">
    <name type="scientific">Clostridium neonatale</name>
    <dbReference type="NCBI Taxonomy" id="137838"/>
    <lineage>
        <taxon>Bacteria</taxon>
        <taxon>Bacillati</taxon>
        <taxon>Bacillota</taxon>
        <taxon>Clostridia</taxon>
        <taxon>Eubacteriales</taxon>
        <taxon>Clostridiaceae</taxon>
        <taxon>Clostridium</taxon>
    </lineage>
</organism>
<dbReference type="AlphaFoldDB" id="A0AA86JXQ2"/>
<evidence type="ECO:0000313" key="2">
    <source>
        <dbReference type="EMBL" id="CAG9703508.1"/>
    </source>
</evidence>
<sequence>MMNLRSLLVIDMQNLIDTHFHLDMYKDYNELYTYIDEQKQYTLCMTNSPGIFLSCKRIFKSSKYIKFALGFHPLNMELKKKDFADFLHLLPETNYVGEIGLDFTKKNRIANSQQINYFKKIVEICSKENKLMSVHVRGAEEEALEIIDRYHPKRCILHWYTGNIEYQKKFINLGCYFSVNANMLRNIELINSIPRDKLLIESDGPYSKVNGKKFKPQLLREEYAYIANALDEPEIVKLVYDNFKTILTI</sequence>
<gene>
    <name evidence="2" type="ORF">CNEO_40672</name>
</gene>
<dbReference type="InterPro" id="IPR032466">
    <property type="entry name" value="Metal_Hydrolase"/>
</dbReference>
<name>A0AA86JXQ2_9CLOT</name>
<evidence type="ECO:0000256" key="1">
    <source>
        <dbReference type="ARBA" id="ARBA00022801"/>
    </source>
</evidence>
<dbReference type="InterPro" id="IPR018228">
    <property type="entry name" value="DNase_TatD-rel_CS"/>
</dbReference>
<accession>A0AA86JXQ2</accession>
<evidence type="ECO:0000313" key="3">
    <source>
        <dbReference type="Proteomes" id="UP000789738"/>
    </source>
</evidence>
<dbReference type="EMBL" id="CAKJVE010000004">
    <property type="protein sequence ID" value="CAG9703508.1"/>
    <property type="molecule type" value="Genomic_DNA"/>
</dbReference>